<feature type="domain" description="LIM zinc-binding" evidence="10">
    <location>
        <begin position="41"/>
        <end position="102"/>
    </location>
</feature>
<keyword evidence="11" id="KW-0808">Transferase</keyword>
<evidence type="ECO:0000313" key="11">
    <source>
        <dbReference type="EMBL" id="MDE51108.1"/>
    </source>
</evidence>
<dbReference type="EMBL" id="GGYP01006337">
    <property type="protein sequence ID" value="MDE51108.1"/>
    <property type="molecule type" value="Transcribed_RNA"/>
</dbReference>
<dbReference type="SMART" id="SM00132">
    <property type="entry name" value="LIM"/>
    <property type="match status" value="1"/>
</dbReference>
<dbReference type="GO" id="GO:0046872">
    <property type="term" value="F:metal ion binding"/>
    <property type="evidence" value="ECO:0007669"/>
    <property type="project" value="UniProtKB-KW"/>
</dbReference>
<evidence type="ECO:0000256" key="3">
    <source>
        <dbReference type="ARBA" id="ARBA00022833"/>
    </source>
</evidence>
<evidence type="ECO:0000256" key="8">
    <source>
        <dbReference type="PROSITE-ProRule" id="PRU00125"/>
    </source>
</evidence>
<comment type="subcellular location">
    <subcellularLocation>
        <location evidence="1">Nucleus</location>
    </subcellularLocation>
</comment>
<keyword evidence="5" id="KW-0238">DNA-binding</keyword>
<keyword evidence="2 8" id="KW-0479">Metal-binding</keyword>
<keyword evidence="6" id="KW-0371">Homeobox</keyword>
<feature type="region of interest" description="Disordered" evidence="9">
    <location>
        <begin position="222"/>
        <end position="254"/>
    </location>
</feature>
<evidence type="ECO:0000256" key="7">
    <source>
        <dbReference type="ARBA" id="ARBA00023242"/>
    </source>
</evidence>
<dbReference type="InterPro" id="IPR050453">
    <property type="entry name" value="LIM_Homeobox_TF"/>
</dbReference>
<reference evidence="11" key="1">
    <citation type="submission" date="2018-10" db="EMBL/GenBank/DDBJ databases">
        <title>Transcriptome assembly of Aceria tosichella (Wheat curl mite) Type 2.</title>
        <authorList>
            <person name="Scully E.D."/>
            <person name="Geib S.M."/>
            <person name="Palmer N.A."/>
            <person name="Gupta A.K."/>
            <person name="Sarath G."/>
            <person name="Tatineni S."/>
        </authorList>
    </citation>
    <scope>NUCLEOTIDE SEQUENCE</scope>
    <source>
        <strain evidence="11">LincolnNE</strain>
    </source>
</reference>
<dbReference type="AlphaFoldDB" id="A0A6G1SL31"/>
<gene>
    <name evidence="11" type="primary">Limk1</name>
    <name evidence="11" type="ORF">g.15049</name>
</gene>
<keyword evidence="3 8" id="KW-0862">Zinc</keyword>
<feature type="compositionally biased region" description="Polar residues" evidence="9">
    <location>
        <begin position="222"/>
        <end position="237"/>
    </location>
</feature>
<dbReference type="PROSITE" id="PS00478">
    <property type="entry name" value="LIM_DOMAIN_1"/>
    <property type="match status" value="1"/>
</dbReference>
<keyword evidence="7" id="KW-0539">Nucleus</keyword>
<evidence type="ECO:0000259" key="10">
    <source>
        <dbReference type="PROSITE" id="PS50023"/>
    </source>
</evidence>
<sequence>MNTNPNTSSTKQLYVGGGGGIGSSANNISINNNNNINNISMTCNACNRAIYDKLMSKTSPDNKIWHSDCLKCCECNKLLDSKYFETSGRLYCRNDYLAYFGPSCFGCACKITDEQYFFSIKQTISSPTQQLPSGQGPDIQQQLMQTTTTTNTLFFHDKCFACNYCSRALQKGDKYCIIDNASPQPPQQQQQQPTQQQQPKTLMICHEICALKYYSAGNNSVQSNTTGSTGSQASLQANPPAPRAKRGRMKQKPT</sequence>
<dbReference type="PANTHER" id="PTHR24208:SF166">
    <property type="entry name" value="LIM HOMEOBOX TRANSCRIPTION FACTOR 1 ALPHA, ISOFORM B"/>
    <property type="match status" value="1"/>
</dbReference>
<dbReference type="PROSITE" id="PS50023">
    <property type="entry name" value="LIM_DOMAIN_2"/>
    <property type="match status" value="1"/>
</dbReference>
<dbReference type="GO" id="GO:0000977">
    <property type="term" value="F:RNA polymerase II transcription regulatory region sequence-specific DNA binding"/>
    <property type="evidence" value="ECO:0007669"/>
    <property type="project" value="TreeGrafter"/>
</dbReference>
<evidence type="ECO:0000256" key="2">
    <source>
        <dbReference type="ARBA" id="ARBA00022723"/>
    </source>
</evidence>
<evidence type="ECO:0000256" key="1">
    <source>
        <dbReference type="ARBA" id="ARBA00004123"/>
    </source>
</evidence>
<dbReference type="SUPFAM" id="SSF57716">
    <property type="entry name" value="Glucocorticoid receptor-like (DNA-binding domain)"/>
    <property type="match status" value="1"/>
</dbReference>
<dbReference type="InterPro" id="IPR001781">
    <property type="entry name" value="Znf_LIM"/>
</dbReference>
<protein>
    <submittedName>
        <fullName evidence="11">LIM domain kinase 1</fullName>
    </submittedName>
</protein>
<evidence type="ECO:0000256" key="4">
    <source>
        <dbReference type="ARBA" id="ARBA00023038"/>
    </source>
</evidence>
<dbReference type="Pfam" id="PF00412">
    <property type="entry name" value="LIM"/>
    <property type="match status" value="1"/>
</dbReference>
<organism evidence="11">
    <name type="scientific">Aceria tosichella</name>
    <name type="common">wheat curl mite</name>
    <dbReference type="NCBI Taxonomy" id="561515"/>
    <lineage>
        <taxon>Eukaryota</taxon>
        <taxon>Metazoa</taxon>
        <taxon>Ecdysozoa</taxon>
        <taxon>Arthropoda</taxon>
        <taxon>Chelicerata</taxon>
        <taxon>Arachnida</taxon>
        <taxon>Acari</taxon>
        <taxon>Acariformes</taxon>
        <taxon>Trombidiformes</taxon>
        <taxon>Prostigmata</taxon>
        <taxon>Eupodina</taxon>
        <taxon>Eriophyoidea</taxon>
        <taxon>Eriophyidae</taxon>
        <taxon>Eriophyinae</taxon>
        <taxon>Aceriini</taxon>
        <taxon>Aceria</taxon>
    </lineage>
</organism>
<feature type="compositionally biased region" description="Basic residues" evidence="9">
    <location>
        <begin position="243"/>
        <end position="254"/>
    </location>
</feature>
<keyword evidence="11" id="KW-0418">Kinase</keyword>
<dbReference type="GO" id="GO:0000981">
    <property type="term" value="F:DNA-binding transcription factor activity, RNA polymerase II-specific"/>
    <property type="evidence" value="ECO:0007669"/>
    <property type="project" value="TreeGrafter"/>
</dbReference>
<evidence type="ECO:0000256" key="6">
    <source>
        <dbReference type="ARBA" id="ARBA00023155"/>
    </source>
</evidence>
<dbReference type="GO" id="GO:0016301">
    <property type="term" value="F:kinase activity"/>
    <property type="evidence" value="ECO:0007669"/>
    <property type="project" value="UniProtKB-KW"/>
</dbReference>
<name>A0A6G1SL31_9ACAR</name>
<evidence type="ECO:0000256" key="9">
    <source>
        <dbReference type="SAM" id="MobiDB-lite"/>
    </source>
</evidence>
<dbReference type="GO" id="GO:0030182">
    <property type="term" value="P:neuron differentiation"/>
    <property type="evidence" value="ECO:0007669"/>
    <property type="project" value="TreeGrafter"/>
</dbReference>
<accession>A0A6G1SL31</accession>
<dbReference type="PANTHER" id="PTHR24208">
    <property type="entry name" value="LIM/HOMEOBOX PROTEIN LHX"/>
    <property type="match status" value="1"/>
</dbReference>
<keyword evidence="4 8" id="KW-0440">LIM domain</keyword>
<dbReference type="Gene3D" id="2.10.110.10">
    <property type="entry name" value="Cysteine Rich Protein"/>
    <property type="match status" value="2"/>
</dbReference>
<evidence type="ECO:0000256" key="5">
    <source>
        <dbReference type="ARBA" id="ARBA00023125"/>
    </source>
</evidence>
<proteinExistence type="predicted"/>
<dbReference type="GO" id="GO:0005634">
    <property type="term" value="C:nucleus"/>
    <property type="evidence" value="ECO:0007669"/>
    <property type="project" value="UniProtKB-SubCell"/>
</dbReference>